<feature type="coiled-coil region" evidence="1">
    <location>
        <begin position="25"/>
        <end position="62"/>
    </location>
</feature>
<dbReference type="eggNOG" id="ENOG502RD7M">
    <property type="taxonomic scope" value="Eukaryota"/>
</dbReference>
<name>B0EIR6_ENTDS</name>
<proteinExistence type="predicted"/>
<dbReference type="VEuPathDB" id="AmoebaDB:EDI_156790"/>
<gene>
    <name evidence="3" type="ORF">EDI_156790</name>
</gene>
<dbReference type="Proteomes" id="UP000008076">
    <property type="component" value="Unassembled WGS sequence"/>
</dbReference>
<evidence type="ECO:0000256" key="1">
    <source>
        <dbReference type="SAM" id="Coils"/>
    </source>
</evidence>
<dbReference type="AlphaFoldDB" id="B0EIR6"/>
<dbReference type="OrthoDB" id="27251at2759"/>
<feature type="signal peptide" evidence="2">
    <location>
        <begin position="1"/>
        <end position="17"/>
    </location>
</feature>
<sequence>MKYLIFVFVLFLVYSNAVITFPHVISAIEIQVAEMRQKVLQLEEDERQLQTALEAKIKETNQLNAVNPQLTNIINKLKEVIVMNHQEKEKILTEARSLLAGIPEIEQSQIIRKLHMERWIQVYNYLVPHMKKEIPINRDDNRFNVTLRIALTSGDSYNPTIEKYKKSADFSKTMIEIYQKMINEQLIQWNNAITVYSTEGKCPLDIQAFTSLYQKLIEKLQKSALSEAQNAVKQIRYMKVEMKKRYTIIAKNLKKMLPNKLFEDEELDVVRNLLNETVVTIKTIDEEMKDNSIVDQVNEKLPLIKADIQKAITASGELYHSSACTTYRERLSSPLPKIQQDFKKLAYLEQVAKKNRLLE</sequence>
<keyword evidence="2" id="KW-0732">Signal</keyword>
<organism evidence="4">
    <name type="scientific">Entamoeba dispar (strain ATCC PRA-260 / SAW760)</name>
    <dbReference type="NCBI Taxonomy" id="370354"/>
    <lineage>
        <taxon>Eukaryota</taxon>
        <taxon>Amoebozoa</taxon>
        <taxon>Evosea</taxon>
        <taxon>Archamoebae</taxon>
        <taxon>Mastigamoebida</taxon>
        <taxon>Entamoebidae</taxon>
        <taxon>Entamoeba</taxon>
    </lineage>
</organism>
<dbReference type="OMA" id="EWANEIT"/>
<reference evidence="4" key="1">
    <citation type="submission" date="2007-12" db="EMBL/GenBank/DDBJ databases">
        <title>Annotation of Entamoeba dispar SAW760.</title>
        <authorList>
            <person name="Lorenzi H."/>
            <person name="Inman J."/>
            <person name="Schobel S."/>
            <person name="Amedeo P."/>
            <person name="Caler E."/>
        </authorList>
    </citation>
    <scope>NUCLEOTIDE SEQUENCE [LARGE SCALE GENOMIC DNA]</scope>
    <source>
        <strain evidence="4">ATCC PRA-260 / SAW760</strain>
    </source>
</reference>
<accession>B0EIR6</accession>
<dbReference type="GeneID" id="5883180"/>
<evidence type="ECO:0000313" key="4">
    <source>
        <dbReference type="Proteomes" id="UP000008076"/>
    </source>
</evidence>
<evidence type="ECO:0000313" key="3">
    <source>
        <dbReference type="EMBL" id="EDR25564.1"/>
    </source>
</evidence>
<keyword evidence="1" id="KW-0175">Coiled coil</keyword>
<keyword evidence="4" id="KW-1185">Reference proteome</keyword>
<feature type="chain" id="PRO_5002749944" evidence="2">
    <location>
        <begin position="18"/>
        <end position="359"/>
    </location>
</feature>
<protein>
    <submittedName>
        <fullName evidence="3">Uncharacterized protein</fullName>
    </submittedName>
</protein>
<dbReference type="RefSeq" id="XP_001738106.1">
    <property type="nucleotide sequence ID" value="XM_001738054.1"/>
</dbReference>
<dbReference type="EMBL" id="DS549491">
    <property type="protein sequence ID" value="EDR25564.1"/>
    <property type="molecule type" value="Genomic_DNA"/>
</dbReference>
<dbReference type="KEGG" id="edi:EDI_156790"/>
<evidence type="ECO:0000256" key="2">
    <source>
        <dbReference type="SAM" id="SignalP"/>
    </source>
</evidence>